<dbReference type="SFLD" id="SFLDS00019">
    <property type="entry name" value="Glutathione_Transferase_(cytos"/>
    <property type="match status" value="1"/>
</dbReference>
<organism evidence="4 5">
    <name type="scientific">Diplodia seriata</name>
    <dbReference type="NCBI Taxonomy" id="420778"/>
    <lineage>
        <taxon>Eukaryota</taxon>
        <taxon>Fungi</taxon>
        <taxon>Dikarya</taxon>
        <taxon>Ascomycota</taxon>
        <taxon>Pezizomycotina</taxon>
        <taxon>Dothideomycetes</taxon>
        <taxon>Dothideomycetes incertae sedis</taxon>
        <taxon>Botryosphaeriales</taxon>
        <taxon>Botryosphaeriaceae</taxon>
        <taxon>Diplodia</taxon>
    </lineage>
</organism>
<dbReference type="InterPro" id="IPR004046">
    <property type="entry name" value="GST_C"/>
</dbReference>
<dbReference type="PROSITE" id="PS50404">
    <property type="entry name" value="GST_NTER"/>
    <property type="match status" value="1"/>
</dbReference>
<reference evidence="4 5" key="1">
    <citation type="submission" date="2024-02" db="EMBL/GenBank/DDBJ databases">
        <title>De novo assembly and annotation of 12 fungi associated with fruit tree decline syndrome in Ontario, Canada.</title>
        <authorList>
            <person name="Sulman M."/>
            <person name="Ellouze W."/>
            <person name="Ilyukhin E."/>
        </authorList>
    </citation>
    <scope>NUCLEOTIDE SEQUENCE [LARGE SCALE GENOMIC DNA]</scope>
    <source>
        <strain evidence="4 5">FDS-637</strain>
    </source>
</reference>
<comment type="similarity">
    <text evidence="1">Belongs to the GST superfamily.</text>
</comment>
<dbReference type="InterPro" id="IPR040079">
    <property type="entry name" value="Glutathione_S-Trfase"/>
</dbReference>
<sequence>MFEPLVLYSHGITPNPIKVAIILEELELPYECKIIDMKTELKAEPFISVNPNGRLPALEDPNTGVKLFESGAIIEYLVATYDKENKLHHTTSPEQWLEKSWLHFQMSGQGPYFGQRVWFMKYHPEVGRTTNPPLLGQIPLTKQKQKVPSAVERYGNEIKRVTGVIDAHLKKQGTPYLLGDNISYADLVWVPWQSFYPMFGFDDWDWKTEHPSFAAWNERLAERPAVKKVYAKEEFQMH</sequence>
<evidence type="ECO:0000259" key="3">
    <source>
        <dbReference type="PROSITE" id="PS50405"/>
    </source>
</evidence>
<comment type="caution">
    <text evidence="4">The sequence shown here is derived from an EMBL/GenBank/DDBJ whole genome shotgun (WGS) entry which is preliminary data.</text>
</comment>
<dbReference type="RefSeq" id="XP_066635940.1">
    <property type="nucleotide sequence ID" value="XM_066773373.1"/>
</dbReference>
<dbReference type="InterPro" id="IPR036282">
    <property type="entry name" value="Glutathione-S-Trfase_C_sf"/>
</dbReference>
<accession>A0ABR3CT84</accession>
<dbReference type="SFLD" id="SFLDG00358">
    <property type="entry name" value="Main_(cytGST)"/>
    <property type="match status" value="1"/>
</dbReference>
<dbReference type="Gene3D" id="3.40.30.10">
    <property type="entry name" value="Glutaredoxin"/>
    <property type="match status" value="1"/>
</dbReference>
<dbReference type="EMBL" id="JAJVCZ030000002">
    <property type="protein sequence ID" value="KAL0262911.1"/>
    <property type="molecule type" value="Genomic_DNA"/>
</dbReference>
<gene>
    <name evidence="4" type="primary">URE2</name>
    <name evidence="4" type="ORF">SLS55_001885</name>
</gene>
<feature type="domain" description="GST N-terminal" evidence="2">
    <location>
        <begin position="3"/>
        <end position="85"/>
    </location>
</feature>
<dbReference type="Gene3D" id="1.20.1050.10">
    <property type="match status" value="1"/>
</dbReference>
<feature type="domain" description="GST C-terminal" evidence="3">
    <location>
        <begin position="91"/>
        <end position="238"/>
    </location>
</feature>
<evidence type="ECO:0000256" key="1">
    <source>
        <dbReference type="ARBA" id="ARBA00007409"/>
    </source>
</evidence>
<dbReference type="PANTHER" id="PTHR44051:SF3">
    <property type="entry name" value="TRANSCRIPTIONAL REGULATOR URE2"/>
    <property type="match status" value="1"/>
</dbReference>
<dbReference type="PANTHER" id="PTHR44051">
    <property type="entry name" value="GLUTATHIONE S-TRANSFERASE-RELATED"/>
    <property type="match status" value="1"/>
</dbReference>
<dbReference type="PROSITE" id="PS50405">
    <property type="entry name" value="GST_CTER"/>
    <property type="match status" value="1"/>
</dbReference>
<dbReference type="InterPro" id="IPR004045">
    <property type="entry name" value="Glutathione_S-Trfase_N"/>
</dbReference>
<dbReference type="GeneID" id="92005970"/>
<dbReference type="InterPro" id="IPR036249">
    <property type="entry name" value="Thioredoxin-like_sf"/>
</dbReference>
<dbReference type="SUPFAM" id="SSF47616">
    <property type="entry name" value="GST C-terminal domain-like"/>
    <property type="match status" value="1"/>
</dbReference>
<keyword evidence="5" id="KW-1185">Reference proteome</keyword>
<dbReference type="Pfam" id="PF02798">
    <property type="entry name" value="GST_N"/>
    <property type="match status" value="1"/>
</dbReference>
<protein>
    <submittedName>
        <fullName evidence="4">Transcriptional regulator ure2</fullName>
    </submittedName>
</protein>
<proteinExistence type="inferred from homology"/>
<dbReference type="Pfam" id="PF14497">
    <property type="entry name" value="GST_C_3"/>
    <property type="match status" value="1"/>
</dbReference>
<evidence type="ECO:0000313" key="4">
    <source>
        <dbReference type="EMBL" id="KAL0262911.1"/>
    </source>
</evidence>
<dbReference type="Proteomes" id="UP001430584">
    <property type="component" value="Unassembled WGS sequence"/>
</dbReference>
<name>A0ABR3CT84_9PEZI</name>
<dbReference type="CDD" id="cd03048">
    <property type="entry name" value="GST_N_Ure2p_like"/>
    <property type="match status" value="1"/>
</dbReference>
<dbReference type="InterPro" id="IPR010987">
    <property type="entry name" value="Glutathione-S-Trfase_C-like"/>
</dbReference>
<evidence type="ECO:0000313" key="5">
    <source>
        <dbReference type="Proteomes" id="UP001430584"/>
    </source>
</evidence>
<evidence type="ECO:0000259" key="2">
    <source>
        <dbReference type="PROSITE" id="PS50404"/>
    </source>
</evidence>
<dbReference type="SUPFAM" id="SSF52833">
    <property type="entry name" value="Thioredoxin-like"/>
    <property type="match status" value="1"/>
</dbReference>